<feature type="transmembrane region" description="Helical" evidence="6">
    <location>
        <begin position="392"/>
        <end position="415"/>
    </location>
</feature>
<name>A0A508TD70_9BRAD</name>
<dbReference type="Proteomes" id="UP000328092">
    <property type="component" value="Unassembled WGS sequence"/>
</dbReference>
<feature type="region of interest" description="Disordered" evidence="5">
    <location>
        <begin position="465"/>
        <end position="489"/>
    </location>
</feature>
<dbReference type="InterPro" id="IPR005828">
    <property type="entry name" value="MFS_sugar_transport-like"/>
</dbReference>
<dbReference type="SUPFAM" id="SSF103473">
    <property type="entry name" value="MFS general substrate transporter"/>
    <property type="match status" value="1"/>
</dbReference>
<feature type="transmembrane region" description="Helical" evidence="6">
    <location>
        <begin position="61"/>
        <end position="82"/>
    </location>
</feature>
<dbReference type="AlphaFoldDB" id="A0A508TD70"/>
<evidence type="ECO:0000256" key="4">
    <source>
        <dbReference type="ARBA" id="ARBA00023136"/>
    </source>
</evidence>
<evidence type="ECO:0000256" key="1">
    <source>
        <dbReference type="ARBA" id="ARBA00004141"/>
    </source>
</evidence>
<dbReference type="OrthoDB" id="9784658at2"/>
<evidence type="ECO:0000256" key="2">
    <source>
        <dbReference type="ARBA" id="ARBA00022692"/>
    </source>
</evidence>
<keyword evidence="2 6" id="KW-0812">Transmembrane</keyword>
<feature type="transmembrane region" description="Helical" evidence="6">
    <location>
        <begin position="348"/>
        <end position="371"/>
    </location>
</feature>
<gene>
    <name evidence="8" type="primary">pcaK_1</name>
    <name evidence="8" type="ORF">CI1B_43750</name>
</gene>
<feature type="transmembrane region" description="Helical" evidence="6">
    <location>
        <begin position="89"/>
        <end position="108"/>
    </location>
</feature>
<feature type="transmembrane region" description="Helical" evidence="6">
    <location>
        <begin position="326"/>
        <end position="342"/>
    </location>
</feature>
<dbReference type="PANTHER" id="PTHR23508:SF10">
    <property type="entry name" value="CARBOXYLIC ACID TRANSPORTER PROTEIN HOMOLOG"/>
    <property type="match status" value="1"/>
</dbReference>
<evidence type="ECO:0000256" key="3">
    <source>
        <dbReference type="ARBA" id="ARBA00022989"/>
    </source>
</evidence>
<keyword evidence="4 6" id="KW-0472">Membrane</keyword>
<dbReference type="GO" id="GO:0046943">
    <property type="term" value="F:carboxylic acid transmembrane transporter activity"/>
    <property type="evidence" value="ECO:0007669"/>
    <property type="project" value="TreeGrafter"/>
</dbReference>
<feature type="transmembrane region" description="Helical" evidence="6">
    <location>
        <begin position="293"/>
        <end position="314"/>
    </location>
</feature>
<evidence type="ECO:0000259" key="7">
    <source>
        <dbReference type="PROSITE" id="PS50850"/>
    </source>
</evidence>
<dbReference type="PANTHER" id="PTHR23508">
    <property type="entry name" value="CARBOXYLIC ACID TRANSPORTER PROTEIN HOMOLOG"/>
    <property type="match status" value="1"/>
</dbReference>
<dbReference type="InterPro" id="IPR036259">
    <property type="entry name" value="MFS_trans_sf"/>
</dbReference>
<feature type="domain" description="Major facilitator superfamily (MFS) profile" evidence="7">
    <location>
        <begin position="24"/>
        <end position="450"/>
    </location>
</feature>
<sequence length="489" mass="50941">MAESGEDLVTAYDSAPLDARYWTSIALGISTSIFDYFDYYVVGFLVAVLAPQWQLTFGQTSLILLSAGVGAILGSLAWGALADRFGRKVLLVAGVALCALSSGSVALIPDGAWVMFAVLRFFVGFGVGAAASVAVPLIVEYTPTRHRTLVTSATVIPVSLGILAASLSAATLLHQIGWRGLAALGFLPLLPALLIAFIMPESVRWLVSRGRDAEARRIVARALRVAPDALPPSPAIATTAQPQGAGFVELLQEPRRIWLTLIVWFGASTANYGVFLWGPTIVALLMGVSAVEVAHLFVIVSLTGMIGRAIFSVLAHRIGRRRCGEIMGYGIAISLGAAGLLFDQTLFGYPAFMVLLVPAALFFDGGFSNIAPYSAEIFPVRLSARGVGLAQAANGVGKIAGPLCLALIAGTSNLITPRATIDAVTPAFLFLAACGLVIGLAFTLLGVETHGRPLALEVRQPGESAGTAASPLGHVAEDGVAARPTPSLP</sequence>
<evidence type="ECO:0000313" key="8">
    <source>
        <dbReference type="EMBL" id="VIO72729.1"/>
    </source>
</evidence>
<feature type="transmembrane region" description="Helical" evidence="6">
    <location>
        <begin position="114"/>
        <end position="137"/>
    </location>
</feature>
<dbReference type="PROSITE" id="PS00217">
    <property type="entry name" value="SUGAR_TRANSPORT_2"/>
    <property type="match status" value="1"/>
</dbReference>
<dbReference type="PROSITE" id="PS50850">
    <property type="entry name" value="MFS"/>
    <property type="match status" value="1"/>
</dbReference>
<comment type="caution">
    <text evidence="8">The sequence shown here is derived from an EMBL/GenBank/DDBJ whole genome shotgun (WGS) entry which is preliminary data.</text>
</comment>
<dbReference type="Pfam" id="PF00083">
    <property type="entry name" value="Sugar_tr"/>
    <property type="match status" value="1"/>
</dbReference>
<proteinExistence type="predicted"/>
<feature type="transmembrane region" description="Helical" evidence="6">
    <location>
        <begin position="149"/>
        <end position="170"/>
    </location>
</feature>
<feature type="transmembrane region" description="Helical" evidence="6">
    <location>
        <begin position="37"/>
        <end position="55"/>
    </location>
</feature>
<dbReference type="InterPro" id="IPR005829">
    <property type="entry name" value="Sugar_transporter_CS"/>
</dbReference>
<keyword evidence="3 6" id="KW-1133">Transmembrane helix</keyword>
<protein>
    <submittedName>
        <fullName evidence="8">4-hydroxybenzoate transporter PcaK</fullName>
    </submittedName>
</protein>
<keyword evidence="9" id="KW-1185">Reference proteome</keyword>
<accession>A0A508TD70</accession>
<dbReference type="GO" id="GO:0005886">
    <property type="term" value="C:plasma membrane"/>
    <property type="evidence" value="ECO:0007669"/>
    <property type="project" value="TreeGrafter"/>
</dbReference>
<evidence type="ECO:0000256" key="5">
    <source>
        <dbReference type="SAM" id="MobiDB-lite"/>
    </source>
</evidence>
<reference evidence="8" key="1">
    <citation type="submission" date="2019-02" db="EMBL/GenBank/DDBJ databases">
        <authorList>
            <person name="Pothier F.J."/>
        </authorList>
    </citation>
    <scope>NUCLEOTIDE SEQUENCE</scope>
    <source>
        <strain evidence="8">CI-1B</strain>
    </source>
</reference>
<feature type="transmembrane region" description="Helical" evidence="6">
    <location>
        <begin position="261"/>
        <end position="287"/>
    </location>
</feature>
<feature type="transmembrane region" description="Helical" evidence="6">
    <location>
        <begin position="176"/>
        <end position="199"/>
    </location>
</feature>
<comment type="subcellular location">
    <subcellularLocation>
        <location evidence="1">Membrane</location>
        <topology evidence="1">Multi-pass membrane protein</topology>
    </subcellularLocation>
</comment>
<dbReference type="Gene3D" id="1.20.1250.20">
    <property type="entry name" value="MFS general substrate transporter like domains"/>
    <property type="match status" value="1"/>
</dbReference>
<dbReference type="RefSeq" id="WP_139861562.1">
    <property type="nucleotide sequence ID" value="NZ_CAADFC020000016.1"/>
</dbReference>
<dbReference type="InterPro" id="IPR020846">
    <property type="entry name" value="MFS_dom"/>
</dbReference>
<organism evidence="8 9">
    <name type="scientific">Bradyrhizobium ivorense</name>
    <dbReference type="NCBI Taxonomy" id="2511166"/>
    <lineage>
        <taxon>Bacteria</taxon>
        <taxon>Pseudomonadati</taxon>
        <taxon>Pseudomonadota</taxon>
        <taxon>Alphaproteobacteria</taxon>
        <taxon>Hyphomicrobiales</taxon>
        <taxon>Nitrobacteraceae</taxon>
        <taxon>Bradyrhizobium</taxon>
    </lineage>
</organism>
<feature type="transmembrane region" description="Helical" evidence="6">
    <location>
        <begin position="427"/>
        <end position="447"/>
    </location>
</feature>
<evidence type="ECO:0000313" key="9">
    <source>
        <dbReference type="Proteomes" id="UP000328092"/>
    </source>
</evidence>
<evidence type="ECO:0000256" key="6">
    <source>
        <dbReference type="SAM" id="Phobius"/>
    </source>
</evidence>
<dbReference type="CDD" id="cd17316">
    <property type="entry name" value="MFS_SV2_like"/>
    <property type="match status" value="1"/>
</dbReference>
<dbReference type="EMBL" id="CAADFC020000016">
    <property type="protein sequence ID" value="VIO72729.1"/>
    <property type="molecule type" value="Genomic_DNA"/>
</dbReference>